<evidence type="ECO:0000313" key="1">
    <source>
        <dbReference type="EMBL" id="GAA4954806.1"/>
    </source>
</evidence>
<proteinExistence type="predicted"/>
<comment type="caution">
    <text evidence="1">The sequence shown here is derived from an EMBL/GenBank/DDBJ whole genome shotgun (WGS) entry which is preliminary data.</text>
</comment>
<dbReference type="EMBL" id="BAABIK010000034">
    <property type="protein sequence ID" value="GAA4954806.1"/>
    <property type="molecule type" value="Genomic_DNA"/>
</dbReference>
<sequence>MSFERYGPNVIDINGMVMLLTTTSGGVAVHLTAAAQEPDIGREAVWDFYFDSDHRANTVAVRP</sequence>
<reference evidence="2" key="1">
    <citation type="journal article" date="2019" name="Int. J. Syst. Evol. Microbiol.">
        <title>The Global Catalogue of Microorganisms (GCM) 10K type strain sequencing project: providing services to taxonomists for standard genome sequencing and annotation.</title>
        <authorList>
            <consortium name="The Broad Institute Genomics Platform"/>
            <consortium name="The Broad Institute Genome Sequencing Center for Infectious Disease"/>
            <person name="Wu L."/>
            <person name="Ma J."/>
        </authorList>
    </citation>
    <scope>NUCLEOTIDE SEQUENCE [LARGE SCALE GENOMIC DNA]</scope>
    <source>
        <strain evidence="2">JCM 18123</strain>
    </source>
</reference>
<accession>A0ABP9GVQ4</accession>
<dbReference type="Proteomes" id="UP001499993">
    <property type="component" value="Unassembled WGS sequence"/>
</dbReference>
<evidence type="ECO:0000313" key="2">
    <source>
        <dbReference type="Proteomes" id="UP001499993"/>
    </source>
</evidence>
<protein>
    <submittedName>
        <fullName evidence="1">Uncharacterized protein</fullName>
    </submittedName>
</protein>
<name>A0ABP9GVQ4_9ACTN</name>
<organism evidence="1 2">
    <name type="scientific">Streptomonospora halophila</name>
    <dbReference type="NCBI Taxonomy" id="427369"/>
    <lineage>
        <taxon>Bacteria</taxon>
        <taxon>Bacillati</taxon>
        <taxon>Actinomycetota</taxon>
        <taxon>Actinomycetes</taxon>
        <taxon>Streptosporangiales</taxon>
        <taxon>Nocardiopsidaceae</taxon>
        <taxon>Streptomonospora</taxon>
    </lineage>
</organism>
<keyword evidence="2" id="KW-1185">Reference proteome</keyword>
<dbReference type="RefSeq" id="WP_345558776.1">
    <property type="nucleotide sequence ID" value="NZ_BAABIK010000034.1"/>
</dbReference>
<gene>
    <name evidence="1" type="ORF">GCM10023224_45330</name>
</gene>